<dbReference type="STRING" id="37658.SAMN05661086_02540"/>
<protein>
    <submittedName>
        <fullName evidence="1">Uncharacterized protein</fullName>
    </submittedName>
</protein>
<gene>
    <name evidence="1" type="ORF">SAMN05661086_02540</name>
</gene>
<dbReference type="EMBL" id="FOYZ01000009">
    <property type="protein sequence ID" value="SFR92360.1"/>
    <property type="molecule type" value="Genomic_DNA"/>
</dbReference>
<proteinExistence type="predicted"/>
<dbReference type="OrthoDB" id="2086300at2"/>
<sequence>MSRYFLIGTNRLFTSAPVIMNWFDKIDIKSINIEHSNRLPNRLVLPIKSNAETVFPDVIAKPFFLVSQKVHDVILMYQPKTVFKEIILLDSINGLVGQYFLPILKEYDCLSDKSEINLDRSVVAKAILKEELLPEDAIFKIGSLSNLYIVVRLDFMESVLRRGVRGIELSVAELDLSSDGGDYE</sequence>
<evidence type="ECO:0000313" key="2">
    <source>
        <dbReference type="Proteomes" id="UP000199659"/>
    </source>
</evidence>
<accession>A0A1I6KN69</accession>
<dbReference type="Proteomes" id="UP000199659">
    <property type="component" value="Unassembled WGS sequence"/>
</dbReference>
<dbReference type="RefSeq" id="WP_092561341.1">
    <property type="nucleotide sequence ID" value="NZ_FOYZ01000009.1"/>
</dbReference>
<name>A0A1I6KN69_9FIRM</name>
<keyword evidence="2" id="KW-1185">Reference proteome</keyword>
<organism evidence="1 2">
    <name type="scientific">Anaeromicropila populeti</name>
    <dbReference type="NCBI Taxonomy" id="37658"/>
    <lineage>
        <taxon>Bacteria</taxon>
        <taxon>Bacillati</taxon>
        <taxon>Bacillota</taxon>
        <taxon>Clostridia</taxon>
        <taxon>Lachnospirales</taxon>
        <taxon>Lachnospiraceae</taxon>
        <taxon>Anaeromicropila</taxon>
    </lineage>
</organism>
<evidence type="ECO:0000313" key="1">
    <source>
        <dbReference type="EMBL" id="SFR92360.1"/>
    </source>
</evidence>
<reference evidence="1 2" key="1">
    <citation type="submission" date="2016-10" db="EMBL/GenBank/DDBJ databases">
        <authorList>
            <person name="de Groot N.N."/>
        </authorList>
    </citation>
    <scope>NUCLEOTIDE SEQUENCE [LARGE SCALE GENOMIC DNA]</scope>
    <source>
        <strain evidence="1 2">743A</strain>
    </source>
</reference>
<dbReference type="AlphaFoldDB" id="A0A1I6KN69"/>